<comment type="caution">
    <text evidence="3">The sequence shown here is derived from an EMBL/GenBank/DDBJ whole genome shotgun (WGS) entry which is preliminary data.</text>
</comment>
<evidence type="ECO:0000259" key="2">
    <source>
        <dbReference type="Pfam" id="PF17035"/>
    </source>
</evidence>
<dbReference type="EMBL" id="JAANIT010002213">
    <property type="protein sequence ID" value="KAG1537144.1"/>
    <property type="molecule type" value="Genomic_DNA"/>
</dbReference>
<reference evidence="3" key="1">
    <citation type="journal article" date="2020" name="Microb. Genom.">
        <title>Genetic diversity of clinical and environmental Mucorales isolates obtained from an investigation of mucormycosis cases among solid organ transplant recipients.</title>
        <authorList>
            <person name="Nguyen M.H."/>
            <person name="Kaul D."/>
            <person name="Muto C."/>
            <person name="Cheng S.J."/>
            <person name="Richter R.A."/>
            <person name="Bruno V.M."/>
            <person name="Liu G."/>
            <person name="Beyhan S."/>
            <person name="Sundermann A.J."/>
            <person name="Mounaud S."/>
            <person name="Pasculle A.W."/>
            <person name="Nierman W.C."/>
            <person name="Driscoll E."/>
            <person name="Cumbie R."/>
            <person name="Clancy C.J."/>
            <person name="Dupont C.L."/>
        </authorList>
    </citation>
    <scope>NUCLEOTIDE SEQUENCE</scope>
    <source>
        <strain evidence="3">GL16</strain>
    </source>
</reference>
<gene>
    <name evidence="3" type="ORF">G6F51_010551</name>
</gene>
<organism evidence="3 4">
    <name type="scientific">Rhizopus oryzae</name>
    <name type="common">Mucormycosis agent</name>
    <name type="synonym">Rhizopus arrhizus var. delemar</name>
    <dbReference type="NCBI Taxonomy" id="64495"/>
    <lineage>
        <taxon>Eukaryota</taxon>
        <taxon>Fungi</taxon>
        <taxon>Fungi incertae sedis</taxon>
        <taxon>Mucoromycota</taxon>
        <taxon>Mucoromycotina</taxon>
        <taxon>Mucoromycetes</taxon>
        <taxon>Mucorales</taxon>
        <taxon>Mucorineae</taxon>
        <taxon>Rhizopodaceae</taxon>
        <taxon>Rhizopus</taxon>
    </lineage>
</organism>
<feature type="domain" description="NET" evidence="2">
    <location>
        <begin position="50"/>
        <end position="94"/>
    </location>
</feature>
<dbReference type="Pfam" id="PF17035">
    <property type="entry name" value="BET"/>
    <property type="match status" value="1"/>
</dbReference>
<proteinExistence type="predicted"/>
<evidence type="ECO:0000313" key="4">
    <source>
        <dbReference type="Proteomes" id="UP000717996"/>
    </source>
</evidence>
<evidence type="ECO:0000313" key="3">
    <source>
        <dbReference type="EMBL" id="KAG1537144.1"/>
    </source>
</evidence>
<dbReference type="InterPro" id="IPR027353">
    <property type="entry name" value="NET_dom"/>
</dbReference>
<sequence length="216" mass="24838">MTDIVSYKRNSSISSLSSSSEQDEDVLSTSTDESENRHQMEDAILYKITNQLDSAYLPGILTIIQHVADEEDEVEIDLRKLDREQLESILFYVNACIQQETPQGRKKLSLTPPIEKQQKRWKEKQTNKKQKEKQKTKKLHRRRLLEDMLHPLNGSDTNSSSDGECNIIIFKSEQSDSAFIENQTIVHEQSQQDSNSDKFDSVIEEDSGGEMIDIML</sequence>
<dbReference type="OrthoDB" id="2416617at2759"/>
<dbReference type="Proteomes" id="UP000717996">
    <property type="component" value="Unassembled WGS sequence"/>
</dbReference>
<feature type="region of interest" description="Disordered" evidence="1">
    <location>
        <begin position="1"/>
        <end position="36"/>
    </location>
</feature>
<feature type="compositionally biased region" description="Low complexity" evidence="1">
    <location>
        <begin position="11"/>
        <end position="20"/>
    </location>
</feature>
<accession>A0A9P6Y197</accession>
<feature type="compositionally biased region" description="Basic residues" evidence="1">
    <location>
        <begin position="127"/>
        <end position="139"/>
    </location>
</feature>
<protein>
    <recommendedName>
        <fullName evidence="2">NET domain-containing protein</fullName>
    </recommendedName>
</protein>
<evidence type="ECO:0000256" key="1">
    <source>
        <dbReference type="SAM" id="MobiDB-lite"/>
    </source>
</evidence>
<dbReference type="AlphaFoldDB" id="A0A9P6Y197"/>
<feature type="region of interest" description="Disordered" evidence="1">
    <location>
        <begin position="102"/>
        <end position="139"/>
    </location>
</feature>
<name>A0A9P6Y197_RHIOR</name>
<feature type="compositionally biased region" description="Basic and acidic residues" evidence="1">
    <location>
        <begin position="116"/>
        <end position="126"/>
    </location>
</feature>